<reference evidence="1" key="1">
    <citation type="submission" date="2014-09" db="EMBL/GenBank/DDBJ databases">
        <authorList>
            <person name="Magalhaes I.L.F."/>
            <person name="Oliveira U."/>
            <person name="Santos F.R."/>
            <person name="Vidigal T.H.D.A."/>
            <person name="Brescovit A.D."/>
            <person name="Santos A.J."/>
        </authorList>
    </citation>
    <scope>NUCLEOTIDE SEQUENCE</scope>
    <source>
        <tissue evidence="1">Shoot tissue taken approximately 20 cm above the soil surface</tissue>
    </source>
</reference>
<accession>A0A0A9FLL7</accession>
<protein>
    <submittedName>
        <fullName evidence="1">Uncharacterized protein</fullName>
    </submittedName>
</protein>
<dbReference type="AlphaFoldDB" id="A0A0A9FLL7"/>
<name>A0A0A9FLL7_ARUDO</name>
<dbReference type="EMBL" id="GBRH01184659">
    <property type="protein sequence ID" value="JAE13237.1"/>
    <property type="molecule type" value="Transcribed_RNA"/>
</dbReference>
<sequence length="38" mass="4454">MVFHDQQSVNDNKKQRYLSLLISEQIMTRARCEGNGRS</sequence>
<evidence type="ECO:0000313" key="1">
    <source>
        <dbReference type="EMBL" id="JAE13237.1"/>
    </source>
</evidence>
<proteinExistence type="predicted"/>
<reference evidence="1" key="2">
    <citation type="journal article" date="2015" name="Data Brief">
        <title>Shoot transcriptome of the giant reed, Arundo donax.</title>
        <authorList>
            <person name="Barrero R.A."/>
            <person name="Guerrero F.D."/>
            <person name="Moolhuijzen P."/>
            <person name="Goolsby J.A."/>
            <person name="Tidwell J."/>
            <person name="Bellgard S.E."/>
            <person name="Bellgard M.I."/>
        </authorList>
    </citation>
    <scope>NUCLEOTIDE SEQUENCE</scope>
    <source>
        <tissue evidence="1">Shoot tissue taken approximately 20 cm above the soil surface</tissue>
    </source>
</reference>
<organism evidence="1">
    <name type="scientific">Arundo donax</name>
    <name type="common">Giant reed</name>
    <name type="synonym">Donax arundinaceus</name>
    <dbReference type="NCBI Taxonomy" id="35708"/>
    <lineage>
        <taxon>Eukaryota</taxon>
        <taxon>Viridiplantae</taxon>
        <taxon>Streptophyta</taxon>
        <taxon>Embryophyta</taxon>
        <taxon>Tracheophyta</taxon>
        <taxon>Spermatophyta</taxon>
        <taxon>Magnoliopsida</taxon>
        <taxon>Liliopsida</taxon>
        <taxon>Poales</taxon>
        <taxon>Poaceae</taxon>
        <taxon>PACMAD clade</taxon>
        <taxon>Arundinoideae</taxon>
        <taxon>Arundineae</taxon>
        <taxon>Arundo</taxon>
    </lineage>
</organism>